<dbReference type="PANTHER" id="PTHR13887">
    <property type="entry name" value="GLUTATHIONE S-TRANSFERASE KAPPA"/>
    <property type="match status" value="1"/>
</dbReference>
<name>A0A4Y3R877_STRCI</name>
<keyword evidence="7" id="KW-0812">Transmembrane</keyword>
<dbReference type="Pfam" id="PF13462">
    <property type="entry name" value="Thioredoxin_4"/>
    <property type="match status" value="1"/>
</dbReference>
<feature type="region of interest" description="Disordered" evidence="6">
    <location>
        <begin position="218"/>
        <end position="246"/>
    </location>
</feature>
<protein>
    <submittedName>
        <fullName evidence="9">Membrane protein</fullName>
    </submittedName>
</protein>
<keyword evidence="7" id="KW-1133">Transmembrane helix</keyword>
<keyword evidence="5" id="KW-0676">Redox-active center</keyword>
<feature type="region of interest" description="Disordered" evidence="6">
    <location>
        <begin position="1"/>
        <end position="29"/>
    </location>
</feature>
<evidence type="ECO:0000256" key="5">
    <source>
        <dbReference type="ARBA" id="ARBA00023284"/>
    </source>
</evidence>
<evidence type="ECO:0000256" key="4">
    <source>
        <dbReference type="ARBA" id="ARBA00023157"/>
    </source>
</evidence>
<organism evidence="9 10">
    <name type="scientific">Streptomyces cacaoi</name>
    <dbReference type="NCBI Taxonomy" id="1898"/>
    <lineage>
        <taxon>Bacteria</taxon>
        <taxon>Bacillati</taxon>
        <taxon>Actinomycetota</taxon>
        <taxon>Actinomycetes</taxon>
        <taxon>Kitasatosporales</taxon>
        <taxon>Streptomycetaceae</taxon>
        <taxon>Streptomyces</taxon>
    </lineage>
</organism>
<dbReference type="CDD" id="cd02972">
    <property type="entry name" value="DsbA_family"/>
    <property type="match status" value="1"/>
</dbReference>
<keyword evidence="4" id="KW-1015">Disulfide bond</keyword>
<dbReference type="Gene3D" id="3.40.30.10">
    <property type="entry name" value="Glutaredoxin"/>
    <property type="match status" value="1"/>
</dbReference>
<dbReference type="InterPro" id="IPR036249">
    <property type="entry name" value="Thioredoxin-like_sf"/>
</dbReference>
<dbReference type="Proteomes" id="UP000319210">
    <property type="component" value="Unassembled WGS sequence"/>
</dbReference>
<reference evidence="9 10" key="1">
    <citation type="submission" date="2019-06" db="EMBL/GenBank/DDBJ databases">
        <title>Whole genome shotgun sequence of Streptomyces cacaoi subsp. cacaoi NBRC 12748.</title>
        <authorList>
            <person name="Hosoyama A."/>
            <person name="Uohara A."/>
            <person name="Ohji S."/>
            <person name="Ichikawa N."/>
        </authorList>
    </citation>
    <scope>NUCLEOTIDE SEQUENCE [LARGE SCALE GENOMIC DNA]</scope>
    <source>
        <strain evidence="9 10">NBRC 12748</strain>
    </source>
</reference>
<dbReference type="SUPFAM" id="SSF52833">
    <property type="entry name" value="Thioredoxin-like"/>
    <property type="match status" value="1"/>
</dbReference>
<evidence type="ECO:0000313" key="10">
    <source>
        <dbReference type="Proteomes" id="UP000319210"/>
    </source>
</evidence>
<keyword evidence="10" id="KW-1185">Reference proteome</keyword>
<sequence length="246" mass="26702">MSEKNSEGKGSARERLRAEQERHKAAEKRRRTLRVGAVVVAVLAVGSGVGALVASQQGGGDDAAQSAKPISVGRANAPAKLTVYEDFRCPACGQFENQFSDTIRELEKAGKLKAEYHLVTLIDGNMGGSGSKKAANAAACARDEGKFSEYHDILYLRQPVETEDAYADTKRLISLAKQVKGLDGPAFRECVNSGKHNDWVERSNEDFRNSQHEATPTILLDGKNIYGGRSKPLTPEDLKKKVEAKS</sequence>
<feature type="transmembrane region" description="Helical" evidence="7">
    <location>
        <begin position="32"/>
        <end position="54"/>
    </location>
</feature>
<evidence type="ECO:0000256" key="7">
    <source>
        <dbReference type="SAM" id="Phobius"/>
    </source>
</evidence>
<comment type="caution">
    <text evidence="9">The sequence shown here is derived from an EMBL/GenBank/DDBJ whole genome shotgun (WGS) entry which is preliminary data.</text>
</comment>
<dbReference type="InterPro" id="IPR012336">
    <property type="entry name" value="Thioredoxin-like_fold"/>
</dbReference>
<feature type="compositionally biased region" description="Basic and acidic residues" evidence="6">
    <location>
        <begin position="234"/>
        <end position="246"/>
    </location>
</feature>
<dbReference type="AlphaFoldDB" id="A0A4Y3R877"/>
<comment type="similarity">
    <text evidence="1">Belongs to the thioredoxin family. DsbA subfamily.</text>
</comment>
<evidence type="ECO:0000259" key="8">
    <source>
        <dbReference type="Pfam" id="PF13462"/>
    </source>
</evidence>
<feature type="compositionally biased region" description="Basic and acidic residues" evidence="6">
    <location>
        <begin position="1"/>
        <end position="24"/>
    </location>
</feature>
<evidence type="ECO:0000313" key="9">
    <source>
        <dbReference type="EMBL" id="GEB52953.1"/>
    </source>
</evidence>
<keyword evidence="2" id="KW-0732">Signal</keyword>
<feature type="domain" description="Thioredoxin-like fold" evidence="8">
    <location>
        <begin position="68"/>
        <end position="243"/>
    </location>
</feature>
<dbReference type="PANTHER" id="PTHR13887:SF14">
    <property type="entry name" value="DISULFIDE BOND FORMATION PROTEIN D"/>
    <property type="match status" value="1"/>
</dbReference>
<evidence type="ECO:0000256" key="6">
    <source>
        <dbReference type="SAM" id="MobiDB-lite"/>
    </source>
</evidence>
<keyword evidence="7" id="KW-0472">Membrane</keyword>
<evidence type="ECO:0000256" key="2">
    <source>
        <dbReference type="ARBA" id="ARBA00022729"/>
    </source>
</evidence>
<dbReference type="RefSeq" id="WP_030883717.1">
    <property type="nucleotide sequence ID" value="NZ_BJMM01000039.1"/>
</dbReference>
<gene>
    <name evidence="9" type="ORF">SCA03_55040</name>
</gene>
<dbReference type="OrthoDB" id="4135024at2"/>
<proteinExistence type="inferred from homology"/>
<dbReference type="GO" id="GO:0016491">
    <property type="term" value="F:oxidoreductase activity"/>
    <property type="evidence" value="ECO:0007669"/>
    <property type="project" value="UniProtKB-KW"/>
</dbReference>
<accession>A0A4Y3R877</accession>
<keyword evidence="3" id="KW-0560">Oxidoreductase</keyword>
<dbReference type="EMBL" id="BJMM01000039">
    <property type="protein sequence ID" value="GEB52953.1"/>
    <property type="molecule type" value="Genomic_DNA"/>
</dbReference>
<evidence type="ECO:0000256" key="1">
    <source>
        <dbReference type="ARBA" id="ARBA00005791"/>
    </source>
</evidence>
<evidence type="ECO:0000256" key="3">
    <source>
        <dbReference type="ARBA" id="ARBA00023002"/>
    </source>
</evidence>